<evidence type="ECO:0000313" key="7">
    <source>
        <dbReference type="EMBL" id="UOD50203.1"/>
    </source>
</evidence>
<dbReference type="Pfam" id="PF01121">
    <property type="entry name" value="CoaE"/>
    <property type="match status" value="1"/>
</dbReference>
<protein>
    <recommendedName>
        <fullName evidence="5 6">Dephospho-CoA kinase</fullName>
        <ecNumber evidence="5 6">2.7.1.24</ecNumber>
    </recommendedName>
    <alternativeName>
        <fullName evidence="5">Dephosphocoenzyme A kinase</fullName>
    </alternativeName>
</protein>
<keyword evidence="2 5" id="KW-0547">Nucleotide-binding</keyword>
<evidence type="ECO:0000256" key="3">
    <source>
        <dbReference type="ARBA" id="ARBA00022840"/>
    </source>
</evidence>
<comment type="pathway">
    <text evidence="5">Cofactor biosynthesis; coenzyme A biosynthesis; CoA from (R)-pantothenate: step 5/5.</text>
</comment>
<dbReference type="InterPro" id="IPR027417">
    <property type="entry name" value="P-loop_NTPase"/>
</dbReference>
<dbReference type="EMBL" id="CP063982">
    <property type="protein sequence ID" value="UOD50203.1"/>
    <property type="molecule type" value="Genomic_DNA"/>
</dbReference>
<evidence type="ECO:0000256" key="2">
    <source>
        <dbReference type="ARBA" id="ARBA00022741"/>
    </source>
</evidence>
<evidence type="ECO:0000256" key="4">
    <source>
        <dbReference type="ARBA" id="ARBA00022993"/>
    </source>
</evidence>
<dbReference type="HAMAP" id="MF_00376">
    <property type="entry name" value="Dephospho_CoA_kinase"/>
    <property type="match status" value="1"/>
</dbReference>
<dbReference type="PANTHER" id="PTHR10695">
    <property type="entry name" value="DEPHOSPHO-COA KINASE-RELATED"/>
    <property type="match status" value="1"/>
</dbReference>
<keyword evidence="4 5" id="KW-0173">Coenzyme A biosynthesis</keyword>
<keyword evidence="3 5" id="KW-0067">ATP-binding</keyword>
<dbReference type="Gene3D" id="3.40.50.300">
    <property type="entry name" value="P-loop containing nucleotide triphosphate hydrolases"/>
    <property type="match status" value="1"/>
</dbReference>
<dbReference type="SUPFAM" id="SSF52540">
    <property type="entry name" value="P-loop containing nucleoside triphosphate hydrolases"/>
    <property type="match status" value="1"/>
</dbReference>
<feature type="binding site" evidence="5">
    <location>
        <begin position="11"/>
        <end position="16"/>
    </location>
    <ligand>
        <name>ATP</name>
        <dbReference type="ChEBI" id="CHEBI:30616"/>
    </ligand>
</feature>
<name>A0ABY4AIT9_9BURK</name>
<reference evidence="7 8" key="1">
    <citation type="submission" date="2020-11" db="EMBL/GenBank/DDBJ databases">
        <title>Algicoccus daihaiensis sp.nov., isolated from Daihai Lake in Inner Mongolia.</title>
        <authorList>
            <person name="Kai J."/>
        </authorList>
    </citation>
    <scope>NUCLEOTIDE SEQUENCE [LARGE SCALE GENOMIC DNA]</scope>
    <source>
        <strain evidence="8">f23</strain>
    </source>
</reference>
<comment type="function">
    <text evidence="5">Catalyzes the phosphorylation of the 3'-hydroxyl group of dephosphocoenzyme A to form coenzyme A.</text>
</comment>
<dbReference type="PROSITE" id="PS51219">
    <property type="entry name" value="DPCK"/>
    <property type="match status" value="1"/>
</dbReference>
<keyword evidence="5" id="KW-0963">Cytoplasm</keyword>
<proteinExistence type="inferred from homology"/>
<comment type="catalytic activity">
    <reaction evidence="5">
        <text>3'-dephospho-CoA + ATP = ADP + CoA + H(+)</text>
        <dbReference type="Rhea" id="RHEA:18245"/>
        <dbReference type="ChEBI" id="CHEBI:15378"/>
        <dbReference type="ChEBI" id="CHEBI:30616"/>
        <dbReference type="ChEBI" id="CHEBI:57287"/>
        <dbReference type="ChEBI" id="CHEBI:57328"/>
        <dbReference type="ChEBI" id="CHEBI:456216"/>
        <dbReference type="EC" id="2.7.1.24"/>
    </reaction>
</comment>
<comment type="subcellular location">
    <subcellularLocation>
        <location evidence="5">Cytoplasm</location>
    </subcellularLocation>
</comment>
<evidence type="ECO:0000256" key="6">
    <source>
        <dbReference type="NCBIfam" id="TIGR00152"/>
    </source>
</evidence>
<dbReference type="EC" id="2.7.1.24" evidence="5 6"/>
<accession>A0ABY4AIT9</accession>
<sequence>MFKLGLTGGIGSGKTKVADMLAELGATVIDTDVIAHALTAVGGQAIEPIRTAFGEQAISAAGAMDRDYMRDRVFNEPRDRKRLEAILHPLIAQEVQRQTSQASGCYVVFVVPLLIESGRWVDRVDRVCVVDCDRQTQIERVQTRSGLSRERIEQIIEAQASRQQRLAAADDVLDNGAHISTTELRAQVLGLHQQWCNLTG</sequence>
<evidence type="ECO:0000256" key="5">
    <source>
        <dbReference type="HAMAP-Rule" id="MF_00376"/>
    </source>
</evidence>
<organism evidence="7 8">
    <name type="scientific">Orrella daihaiensis</name>
    <dbReference type="NCBI Taxonomy" id="2782176"/>
    <lineage>
        <taxon>Bacteria</taxon>
        <taxon>Pseudomonadati</taxon>
        <taxon>Pseudomonadota</taxon>
        <taxon>Betaproteobacteria</taxon>
        <taxon>Burkholderiales</taxon>
        <taxon>Alcaligenaceae</taxon>
        <taxon>Orrella</taxon>
    </lineage>
</organism>
<dbReference type="NCBIfam" id="TIGR00152">
    <property type="entry name" value="dephospho-CoA kinase"/>
    <property type="match status" value="1"/>
</dbReference>
<keyword evidence="5 7" id="KW-0418">Kinase</keyword>
<gene>
    <name evidence="5" type="primary">coaE</name>
    <name evidence="7" type="ORF">DHf2319_12310</name>
</gene>
<dbReference type="Proteomes" id="UP000831607">
    <property type="component" value="Chromosome"/>
</dbReference>
<evidence type="ECO:0000313" key="8">
    <source>
        <dbReference type="Proteomes" id="UP000831607"/>
    </source>
</evidence>
<dbReference type="InterPro" id="IPR001977">
    <property type="entry name" value="Depp_CoAkinase"/>
</dbReference>
<keyword evidence="5 7" id="KW-0808">Transferase</keyword>
<dbReference type="CDD" id="cd02022">
    <property type="entry name" value="DPCK"/>
    <property type="match status" value="1"/>
</dbReference>
<dbReference type="PANTHER" id="PTHR10695:SF46">
    <property type="entry name" value="BIFUNCTIONAL COENZYME A SYNTHASE-RELATED"/>
    <property type="match status" value="1"/>
</dbReference>
<evidence type="ECO:0000256" key="1">
    <source>
        <dbReference type="ARBA" id="ARBA00009018"/>
    </source>
</evidence>
<comment type="similarity">
    <text evidence="1 5">Belongs to the CoaE family.</text>
</comment>
<dbReference type="GO" id="GO:0004140">
    <property type="term" value="F:dephospho-CoA kinase activity"/>
    <property type="evidence" value="ECO:0007669"/>
    <property type="project" value="UniProtKB-EC"/>
</dbReference>
<keyword evidence="8" id="KW-1185">Reference proteome</keyword>
<dbReference type="RefSeq" id="WP_243478601.1">
    <property type="nucleotide sequence ID" value="NZ_CP063982.1"/>
</dbReference>